<dbReference type="Pfam" id="PF04515">
    <property type="entry name" value="Choline_transpo"/>
    <property type="match status" value="1"/>
</dbReference>
<evidence type="ECO:0000313" key="8">
    <source>
        <dbReference type="EMBL" id="CAD8925993.1"/>
    </source>
</evidence>
<evidence type="ECO:0000256" key="5">
    <source>
        <dbReference type="ARBA" id="ARBA00023136"/>
    </source>
</evidence>
<evidence type="ECO:0000256" key="1">
    <source>
        <dbReference type="ARBA" id="ARBA00004141"/>
    </source>
</evidence>
<comment type="similarity">
    <text evidence="2 7">Belongs to the CTL (choline transporter-like) family.</text>
</comment>
<evidence type="ECO:0000256" key="6">
    <source>
        <dbReference type="ARBA" id="ARBA00023180"/>
    </source>
</evidence>
<comment type="function">
    <text evidence="7">Choline transporter.</text>
</comment>
<dbReference type="PANTHER" id="PTHR12385:SF14">
    <property type="entry name" value="CHOLINE TRANSPORTER-LIKE 2"/>
    <property type="match status" value="1"/>
</dbReference>
<name>A0A7S1CTU9_9STRA</name>
<evidence type="ECO:0000256" key="2">
    <source>
        <dbReference type="ARBA" id="ARBA00007168"/>
    </source>
</evidence>
<keyword evidence="6" id="KW-0325">Glycoprotein</keyword>
<accession>A0A7S1CTU9</accession>
<feature type="transmembrane region" description="Helical" evidence="7">
    <location>
        <begin position="362"/>
        <end position="384"/>
    </location>
</feature>
<sequence>MLVVASIAFANGDAKRLLYGTDYNGNTCGDPEVGLDGKFRIVYPRTNEDLLLNMQGGKMNFANMNPLDFKFYGICVEKCPLSREVVCNYGITENIGAWVDADTAEEKNTVLANCWGNDDPDYCQSVLDNCWVSPADQASTMYRCVPKYVVVDHADQPKCLFPENWDEENPGKNPVSSDGLSVTGCLIVNITSQKDTVKPAQPNILFDKINSAQALWGRWFGDLQRAWWVVLLGGVVVALVVSFLYLIFLKNCTGCMVWTAIILTILLSFVITIFLYAKAGILTPELAQSVLDQAGITAVSAEKEFPQRAVASADNKDKFKYAAWVFTALSIILVVVTIAVRKQIKDAIRIIKKASEAMKSRPWVVAYPLVTVAMLVALLAWWVYVAAAMASAGEITSTDASAKIKANLEAVNDASVFQVNLTRLENQPDLKEVKPMAITRYLLAYHFFGLLWTNQVIQGIGMMTIAGTIAAWYFAQGAGAMAIEEEAAGEEGEEGEEGAKKKKSRTPVFDSWKRTVRYHLGSIAFGGLLIALLQFARAVLKYVERQMKQQGQDSRMVKMAMCVMQSCLWCLQKCVEVVTRNAFIIIAIKGTSFCSAAIQVIKTIATYPALMATVNTIGEIIMFLARAFVTCFCGLVAFGIVDNYPDFQEGGDDELSGRFLVVLFTMIFAFFTAAGFFYVFDIAVDTILICFITDKAEHDGEAVHMNEAEVFNKKSVKAAELTELASDDGAGEVDQV</sequence>
<dbReference type="AlphaFoldDB" id="A0A7S1CTU9"/>
<feature type="transmembrane region" description="Helical" evidence="7">
    <location>
        <begin position="518"/>
        <end position="540"/>
    </location>
</feature>
<feature type="transmembrane region" description="Helical" evidence="7">
    <location>
        <begin position="660"/>
        <end position="680"/>
    </location>
</feature>
<evidence type="ECO:0000256" key="7">
    <source>
        <dbReference type="RuleBase" id="RU368066"/>
    </source>
</evidence>
<organism evidence="8">
    <name type="scientific">Bicosoecida sp. CB-2014</name>
    <dbReference type="NCBI Taxonomy" id="1486930"/>
    <lineage>
        <taxon>Eukaryota</taxon>
        <taxon>Sar</taxon>
        <taxon>Stramenopiles</taxon>
        <taxon>Bigyra</taxon>
        <taxon>Opalozoa</taxon>
        <taxon>Bicosoecida</taxon>
    </lineage>
</organism>
<feature type="transmembrane region" description="Helical" evidence="7">
    <location>
        <begin position="321"/>
        <end position="341"/>
    </location>
</feature>
<keyword evidence="3 7" id="KW-0812">Transmembrane</keyword>
<dbReference type="PANTHER" id="PTHR12385">
    <property type="entry name" value="CHOLINE TRANSPORTER-LIKE (SLC FAMILY 44)"/>
    <property type="match status" value="1"/>
</dbReference>
<dbReference type="GO" id="GO:0005886">
    <property type="term" value="C:plasma membrane"/>
    <property type="evidence" value="ECO:0007669"/>
    <property type="project" value="UniProtKB-SubCell"/>
</dbReference>
<keyword evidence="4 7" id="KW-1133">Transmembrane helix</keyword>
<reference evidence="8" key="1">
    <citation type="submission" date="2021-01" db="EMBL/GenBank/DDBJ databases">
        <authorList>
            <person name="Corre E."/>
            <person name="Pelletier E."/>
            <person name="Niang G."/>
            <person name="Scheremetjew M."/>
            <person name="Finn R."/>
            <person name="Kale V."/>
            <person name="Holt S."/>
            <person name="Cochrane G."/>
            <person name="Meng A."/>
            <person name="Brown T."/>
            <person name="Cohen L."/>
        </authorList>
    </citation>
    <scope>NUCLEOTIDE SEQUENCE</scope>
    <source>
        <strain evidence="8">Ms1</strain>
    </source>
</reference>
<gene>
    <name evidence="8" type="ORF">BSP0115_LOCUS19257</name>
</gene>
<evidence type="ECO:0000256" key="3">
    <source>
        <dbReference type="ARBA" id="ARBA00022692"/>
    </source>
</evidence>
<feature type="transmembrane region" description="Helical" evidence="7">
    <location>
        <begin position="620"/>
        <end position="640"/>
    </location>
</feature>
<comment type="subcellular location">
    <subcellularLocation>
        <location evidence="7">Cell membrane</location>
        <topology evidence="7">Multi-pass membrane protein</topology>
    </subcellularLocation>
    <subcellularLocation>
        <location evidence="1">Membrane</location>
        <topology evidence="1">Multi-pass membrane protein</topology>
    </subcellularLocation>
</comment>
<protein>
    <recommendedName>
        <fullName evidence="7">Choline transporter-like protein</fullName>
    </recommendedName>
</protein>
<keyword evidence="5 7" id="KW-0472">Membrane</keyword>
<proteinExistence type="inferred from homology"/>
<dbReference type="EMBL" id="HBFS01028744">
    <property type="protein sequence ID" value="CAD8925993.1"/>
    <property type="molecule type" value="Transcribed_RNA"/>
</dbReference>
<feature type="transmembrane region" description="Helical" evidence="7">
    <location>
        <begin position="226"/>
        <end position="248"/>
    </location>
</feature>
<dbReference type="GO" id="GO:0022857">
    <property type="term" value="F:transmembrane transporter activity"/>
    <property type="evidence" value="ECO:0007669"/>
    <property type="project" value="UniProtKB-UniRule"/>
</dbReference>
<evidence type="ECO:0000256" key="4">
    <source>
        <dbReference type="ARBA" id="ARBA00022989"/>
    </source>
</evidence>
<dbReference type="InterPro" id="IPR007603">
    <property type="entry name" value="Choline_transptr-like"/>
</dbReference>
<feature type="transmembrane region" description="Helical" evidence="7">
    <location>
        <begin position="255"/>
        <end position="277"/>
    </location>
</feature>